<dbReference type="Gene3D" id="3.50.50.60">
    <property type="entry name" value="FAD/NAD(P)-binding domain"/>
    <property type="match status" value="2"/>
</dbReference>
<keyword evidence="5 10" id="KW-0808">Transferase</keyword>
<keyword evidence="7 10" id="KW-0274">FAD</keyword>
<dbReference type="InterPro" id="IPR036188">
    <property type="entry name" value="FAD/NAD-bd_sf"/>
</dbReference>
<keyword evidence="2 10" id="KW-0963">Cytoplasm</keyword>
<evidence type="ECO:0000313" key="12">
    <source>
        <dbReference type="EMBL" id="OYD15395.1"/>
    </source>
</evidence>
<comment type="catalytic activity">
    <reaction evidence="10">
        <text>uridine(54) in tRNA + (6R)-5,10-methylene-5,6,7,8-tetrahydrofolate + NADH + H(+) = 5-methyluridine(54) in tRNA + (6S)-5,6,7,8-tetrahydrofolate + NAD(+)</text>
        <dbReference type="Rhea" id="RHEA:16873"/>
        <dbReference type="Rhea" id="RHEA-COMP:10167"/>
        <dbReference type="Rhea" id="RHEA-COMP:10193"/>
        <dbReference type="ChEBI" id="CHEBI:15378"/>
        <dbReference type="ChEBI" id="CHEBI:15636"/>
        <dbReference type="ChEBI" id="CHEBI:57453"/>
        <dbReference type="ChEBI" id="CHEBI:57540"/>
        <dbReference type="ChEBI" id="CHEBI:57945"/>
        <dbReference type="ChEBI" id="CHEBI:65315"/>
        <dbReference type="ChEBI" id="CHEBI:74447"/>
        <dbReference type="EC" id="2.1.1.74"/>
    </reaction>
</comment>
<evidence type="ECO:0000256" key="4">
    <source>
        <dbReference type="ARBA" id="ARBA00022630"/>
    </source>
</evidence>
<comment type="cofactor">
    <cofactor evidence="1 10">
        <name>FAD</name>
        <dbReference type="ChEBI" id="CHEBI:57692"/>
    </cofactor>
</comment>
<dbReference type="EC" id="2.1.1.74" evidence="10"/>
<proteinExistence type="inferred from homology"/>
<dbReference type="AlphaFoldDB" id="A0A235BUY5"/>
<comment type="catalytic activity">
    <reaction evidence="10">
        <text>uridine(54) in tRNA + (6R)-5,10-methylene-5,6,7,8-tetrahydrofolate + NADPH + H(+) = 5-methyluridine(54) in tRNA + (6S)-5,6,7,8-tetrahydrofolate + NADP(+)</text>
        <dbReference type="Rhea" id="RHEA:62372"/>
        <dbReference type="Rhea" id="RHEA-COMP:10167"/>
        <dbReference type="Rhea" id="RHEA-COMP:10193"/>
        <dbReference type="ChEBI" id="CHEBI:15378"/>
        <dbReference type="ChEBI" id="CHEBI:15636"/>
        <dbReference type="ChEBI" id="CHEBI:57453"/>
        <dbReference type="ChEBI" id="CHEBI:57783"/>
        <dbReference type="ChEBI" id="CHEBI:58349"/>
        <dbReference type="ChEBI" id="CHEBI:65315"/>
        <dbReference type="ChEBI" id="CHEBI:74447"/>
        <dbReference type="EC" id="2.1.1.74"/>
    </reaction>
</comment>
<dbReference type="SUPFAM" id="SSF51905">
    <property type="entry name" value="FAD/NAD(P)-binding domain"/>
    <property type="match status" value="1"/>
</dbReference>
<dbReference type="PANTHER" id="PTHR11806:SF2">
    <property type="entry name" value="METHYLENETETRAHYDROFOLATE--TRNA-(URACIL-5-)-METHYLTRANSFERASE TRMFO"/>
    <property type="match status" value="1"/>
</dbReference>
<evidence type="ECO:0000256" key="10">
    <source>
        <dbReference type="HAMAP-Rule" id="MF_01037"/>
    </source>
</evidence>
<comment type="subcellular location">
    <subcellularLocation>
        <location evidence="10">Cytoplasm</location>
    </subcellularLocation>
</comment>
<keyword evidence="9 10" id="KW-0520">NAD</keyword>
<dbReference type="PANTHER" id="PTHR11806">
    <property type="entry name" value="GLUCOSE INHIBITED DIVISION PROTEIN A"/>
    <property type="match status" value="1"/>
</dbReference>
<dbReference type="InterPro" id="IPR040131">
    <property type="entry name" value="MnmG_N"/>
</dbReference>
<evidence type="ECO:0000256" key="1">
    <source>
        <dbReference type="ARBA" id="ARBA00001974"/>
    </source>
</evidence>
<dbReference type="Proteomes" id="UP000215559">
    <property type="component" value="Unassembled WGS sequence"/>
</dbReference>
<dbReference type="NCBIfam" id="NF003739">
    <property type="entry name" value="PRK05335.1"/>
    <property type="match status" value="1"/>
</dbReference>
<dbReference type="GO" id="GO:0047151">
    <property type="term" value="F:tRNA (uracil(54)-C5)-methyltransferase activity, 5,10-methylenetetrahydrofolate-dependent"/>
    <property type="evidence" value="ECO:0007669"/>
    <property type="project" value="UniProtKB-UniRule"/>
</dbReference>
<evidence type="ECO:0000256" key="3">
    <source>
        <dbReference type="ARBA" id="ARBA00022603"/>
    </source>
</evidence>
<keyword evidence="4 10" id="KW-0285">Flavoprotein</keyword>
<protein>
    <recommendedName>
        <fullName evidence="10">Methylenetetrahydrofolate--tRNA-(uracil-5-)-methyltransferase TrmFO</fullName>
        <ecNumber evidence="10">2.1.1.74</ecNumber>
    </recommendedName>
    <alternativeName>
        <fullName evidence="10">Folate-dependent tRNA (uracil-5-)-methyltransferase</fullName>
    </alternativeName>
    <alternativeName>
        <fullName evidence="10">Folate-dependent tRNA(M-5-U54)-methyltransferase</fullName>
    </alternativeName>
</protein>
<dbReference type="InterPro" id="IPR002218">
    <property type="entry name" value="MnmG-rel"/>
</dbReference>
<comment type="function">
    <text evidence="10">Catalyzes the folate-dependent formation of 5-methyl-uridine at position 54 (M-5-U54) in all tRNAs.</text>
</comment>
<sequence length="431" mass="47452">MEPVKIIGAGLAGCEAALQLAKNGIPVRLFEMRPETKTAAHRTGDVAELVCSNSLKSDQGENAHGLLKAELRCYGSALLGCARQARIPGGKALVVDRQRFSAEVQFTLDDAGIEVVREEIREIPDKLVIVASGPLTSPELAESLTGLLGAKRLSFYDAIAPIIAADSIDMNVVFAASRYGVGRDYLNCPLTRKQYDRLVNELLEAELHPMKDFEKSSLFEPCLPVEEMARRGRETLAFGPMKPVGLTLPETGKRPFAVVQLRRENTEGTMFNLVGFQTRLKHGEQKRVFRMIPGLEHAEFLRYGSMHRNTYLDGPELLLPTLQTKVRSDLFIAGQLAGVEGYVESIAAGLVAGINAARIAKTQKPIEFPEPTMIGGLLKYITTPNQNFQPMNANFGLLPLLNKRVRGRAKRNLMAEMALDAARKFRRNLAV</sequence>
<dbReference type="HAMAP" id="MF_01037">
    <property type="entry name" value="TrmFO"/>
    <property type="match status" value="1"/>
</dbReference>
<comment type="caution">
    <text evidence="12">The sequence shown here is derived from an EMBL/GenBank/DDBJ whole genome shotgun (WGS) entry which is preliminary data.</text>
</comment>
<keyword evidence="8 10" id="KW-0521">NADP</keyword>
<dbReference type="GO" id="GO:0005829">
    <property type="term" value="C:cytosol"/>
    <property type="evidence" value="ECO:0007669"/>
    <property type="project" value="TreeGrafter"/>
</dbReference>
<evidence type="ECO:0000256" key="6">
    <source>
        <dbReference type="ARBA" id="ARBA00022694"/>
    </source>
</evidence>
<keyword evidence="6 10" id="KW-0819">tRNA processing</keyword>
<name>A0A235BUY5_UNCW3</name>
<evidence type="ECO:0000256" key="8">
    <source>
        <dbReference type="ARBA" id="ARBA00022857"/>
    </source>
</evidence>
<evidence type="ECO:0000256" key="2">
    <source>
        <dbReference type="ARBA" id="ARBA00022490"/>
    </source>
</evidence>
<feature type="binding site" evidence="10">
    <location>
        <begin position="8"/>
        <end position="13"/>
    </location>
    <ligand>
        <name>FAD</name>
        <dbReference type="ChEBI" id="CHEBI:57692"/>
    </ligand>
</feature>
<dbReference type="GO" id="GO:0050660">
    <property type="term" value="F:flavin adenine dinucleotide binding"/>
    <property type="evidence" value="ECO:0007669"/>
    <property type="project" value="UniProtKB-UniRule"/>
</dbReference>
<reference evidence="12 13" key="1">
    <citation type="submission" date="2017-07" db="EMBL/GenBank/DDBJ databases">
        <title>Recovery of genomes from metagenomes via a dereplication, aggregation, and scoring strategy.</title>
        <authorList>
            <person name="Sieber C.M."/>
            <person name="Probst A.J."/>
            <person name="Sharrar A."/>
            <person name="Thomas B.C."/>
            <person name="Hess M."/>
            <person name="Tringe S.G."/>
            <person name="Banfield J.F."/>
        </authorList>
    </citation>
    <scope>NUCLEOTIDE SEQUENCE [LARGE SCALE GENOMIC DNA]</scope>
    <source>
        <strain evidence="12">JGI_Cruoil_03_51_56</strain>
    </source>
</reference>
<evidence type="ECO:0000256" key="7">
    <source>
        <dbReference type="ARBA" id="ARBA00022827"/>
    </source>
</evidence>
<dbReference type="Pfam" id="PF01134">
    <property type="entry name" value="GIDA"/>
    <property type="match status" value="1"/>
</dbReference>
<dbReference type="EMBL" id="NOZP01000106">
    <property type="protein sequence ID" value="OYD15395.1"/>
    <property type="molecule type" value="Genomic_DNA"/>
</dbReference>
<dbReference type="GO" id="GO:0002098">
    <property type="term" value="P:tRNA wobble uridine modification"/>
    <property type="evidence" value="ECO:0007669"/>
    <property type="project" value="TreeGrafter"/>
</dbReference>
<keyword evidence="3 10" id="KW-0489">Methyltransferase</keyword>
<evidence type="ECO:0000256" key="5">
    <source>
        <dbReference type="ARBA" id="ARBA00022679"/>
    </source>
</evidence>
<evidence type="ECO:0000256" key="9">
    <source>
        <dbReference type="ARBA" id="ARBA00023027"/>
    </source>
</evidence>
<gene>
    <name evidence="10" type="primary">trmFO</name>
    <name evidence="12" type="ORF">CH330_05825</name>
</gene>
<organism evidence="12 13">
    <name type="scientific">candidate division WOR-3 bacterium JGI_Cruoil_03_51_56</name>
    <dbReference type="NCBI Taxonomy" id="1973747"/>
    <lineage>
        <taxon>Bacteria</taxon>
        <taxon>Bacteria division WOR-3</taxon>
    </lineage>
</organism>
<comment type="similarity">
    <text evidence="10">Belongs to the MnmG family. TrmFO subfamily.</text>
</comment>
<feature type="domain" description="MnmG N-terminal" evidence="11">
    <location>
        <begin position="4"/>
        <end position="363"/>
    </location>
</feature>
<dbReference type="GO" id="GO:0030488">
    <property type="term" value="P:tRNA methylation"/>
    <property type="evidence" value="ECO:0007669"/>
    <property type="project" value="TreeGrafter"/>
</dbReference>
<accession>A0A235BUY5</accession>
<evidence type="ECO:0000313" key="13">
    <source>
        <dbReference type="Proteomes" id="UP000215559"/>
    </source>
</evidence>
<evidence type="ECO:0000259" key="11">
    <source>
        <dbReference type="Pfam" id="PF01134"/>
    </source>
</evidence>
<dbReference type="NCBIfam" id="TIGR00137">
    <property type="entry name" value="gid_trmFO"/>
    <property type="match status" value="1"/>
</dbReference>
<dbReference type="InterPro" id="IPR004417">
    <property type="entry name" value="TrmFO"/>
</dbReference>